<reference evidence="1" key="1">
    <citation type="submission" date="2022-08" db="EMBL/GenBank/DDBJ databases">
        <title>Genome Sequence of Lecanicillium fungicola.</title>
        <authorList>
            <person name="Buettner E."/>
        </authorList>
    </citation>
    <scope>NUCLEOTIDE SEQUENCE</scope>
    <source>
        <strain evidence="1">Babe33</strain>
    </source>
</reference>
<evidence type="ECO:0000313" key="2">
    <source>
        <dbReference type="Proteomes" id="UP001143910"/>
    </source>
</evidence>
<comment type="caution">
    <text evidence="1">The sequence shown here is derived from an EMBL/GenBank/DDBJ whole genome shotgun (WGS) entry which is preliminary data.</text>
</comment>
<proteinExistence type="predicted"/>
<accession>A0ACC1MKY5</accession>
<evidence type="ECO:0000313" key="1">
    <source>
        <dbReference type="EMBL" id="KAJ2966996.1"/>
    </source>
</evidence>
<dbReference type="Proteomes" id="UP001143910">
    <property type="component" value="Unassembled WGS sequence"/>
</dbReference>
<gene>
    <name evidence="1" type="ORF">NQ176_g9881</name>
</gene>
<sequence length="78" mass="8097">MQPALLGPVASSNVVPDGYRPTSQTLARDYENIISGKNSPGRPNSAMIGVDNISIGTVRTQAADNLVSDSAAYATAFD</sequence>
<organism evidence="1 2">
    <name type="scientific">Zarea fungicola</name>
    <dbReference type="NCBI Taxonomy" id="93591"/>
    <lineage>
        <taxon>Eukaryota</taxon>
        <taxon>Fungi</taxon>
        <taxon>Dikarya</taxon>
        <taxon>Ascomycota</taxon>
        <taxon>Pezizomycotina</taxon>
        <taxon>Sordariomycetes</taxon>
        <taxon>Hypocreomycetidae</taxon>
        <taxon>Hypocreales</taxon>
        <taxon>Cordycipitaceae</taxon>
        <taxon>Zarea</taxon>
    </lineage>
</organism>
<dbReference type="EMBL" id="JANJQO010002437">
    <property type="protein sequence ID" value="KAJ2966996.1"/>
    <property type="molecule type" value="Genomic_DNA"/>
</dbReference>
<keyword evidence="2" id="KW-1185">Reference proteome</keyword>
<name>A0ACC1MKY5_9HYPO</name>
<protein>
    <submittedName>
        <fullName evidence="1">Uncharacterized protein</fullName>
    </submittedName>
</protein>